<dbReference type="CDD" id="cd18539">
    <property type="entry name" value="SRP_G"/>
    <property type="match status" value="1"/>
</dbReference>
<keyword evidence="4" id="KW-0547">Nucleotide-binding</keyword>
<evidence type="ECO:0000256" key="7">
    <source>
        <dbReference type="ARBA" id="ARBA00023134"/>
    </source>
</evidence>
<evidence type="ECO:0000256" key="1">
    <source>
        <dbReference type="ARBA" id="ARBA00004496"/>
    </source>
</evidence>
<dbReference type="GO" id="GO:0005786">
    <property type="term" value="C:signal recognition particle, endoplasmic reticulum targeting"/>
    <property type="evidence" value="ECO:0007669"/>
    <property type="project" value="UniProtKB-KW"/>
</dbReference>
<dbReference type="SUPFAM" id="SSF52540">
    <property type="entry name" value="P-loop containing nucleoside triphosphate hydrolases"/>
    <property type="match status" value="1"/>
</dbReference>
<dbReference type="SMART" id="SM00382">
    <property type="entry name" value="AAA"/>
    <property type="match status" value="1"/>
</dbReference>
<dbReference type="InterPro" id="IPR042101">
    <property type="entry name" value="SRP54_N_sf"/>
</dbReference>
<name>A0A382KU92_9ZZZZ</name>
<dbReference type="SUPFAM" id="SSF47364">
    <property type="entry name" value="Domain of the SRP/SRP receptor G-proteins"/>
    <property type="match status" value="1"/>
</dbReference>
<keyword evidence="6" id="KW-0694">RNA-binding</keyword>
<dbReference type="InterPro" id="IPR022941">
    <property type="entry name" value="SRP54"/>
</dbReference>
<dbReference type="Gene3D" id="3.40.50.300">
    <property type="entry name" value="P-loop containing nucleotide triphosphate hydrolases"/>
    <property type="match status" value="1"/>
</dbReference>
<proteinExistence type="inferred from homology"/>
<dbReference type="SUPFAM" id="SSF47446">
    <property type="entry name" value="Signal peptide-binding domain"/>
    <property type="match status" value="1"/>
</dbReference>
<keyword evidence="7" id="KW-0342">GTP-binding</keyword>
<dbReference type="InterPro" id="IPR003593">
    <property type="entry name" value="AAA+_ATPase"/>
</dbReference>
<dbReference type="SMART" id="SM00962">
    <property type="entry name" value="SRP54"/>
    <property type="match status" value="1"/>
</dbReference>
<keyword evidence="5" id="KW-0378">Hydrolase</keyword>
<dbReference type="EC" id="3.6.5.4" evidence="10"/>
<keyword evidence="8" id="KW-0733">Signal recognition particle</keyword>
<evidence type="ECO:0000256" key="4">
    <source>
        <dbReference type="ARBA" id="ARBA00022741"/>
    </source>
</evidence>
<dbReference type="InterPro" id="IPR000897">
    <property type="entry name" value="SRP54_GTPase_dom"/>
</dbReference>
<protein>
    <recommendedName>
        <fullName evidence="10">signal-recognition-particle GTPase</fullName>
        <ecNumber evidence="10">3.6.5.4</ecNumber>
    </recommendedName>
</protein>
<dbReference type="GO" id="GO:0005525">
    <property type="term" value="F:GTP binding"/>
    <property type="evidence" value="ECO:0007669"/>
    <property type="project" value="UniProtKB-KW"/>
</dbReference>
<sequence length="406" mass="44386">MFEQLNSRFAQIVKKIKGQGKITEQNISETLRDVRRALLEADVNFQAAKAFINRVKDKASGKEIFTSVAPGQQFIQILMNELTSFLGSNNDGISFSSSGRTIILLAGLQGSGKTTTAAKLACFLKQRWQKTPGLIAADLQRPAAIDQLQVLGEQIQVPVFARHKKDVAKAVKGGLSQSKDADVVIIDTAGRLHVDEPLMDELKLVVEIANPDEILFVADGMTGQDAVNSSSAFNDALDITGVILTKMDGDSRGGAALSIREVTGKPIKFLGSGEGMKNFEIFHPDRMAQRILGMGDVVSLVEKAQDVFDQESAEKLQKKMVENSFTLADFQEQLTQMQKMGPLSEMLKMIPGVGKLGKMNLDDRQLKWTDAIIKSMTPAERNSPEIINGSRRKRIAEGSGRSVHEV</sequence>
<dbReference type="InterPro" id="IPR004780">
    <property type="entry name" value="SRP"/>
</dbReference>
<evidence type="ECO:0000256" key="2">
    <source>
        <dbReference type="ARBA" id="ARBA00005450"/>
    </source>
</evidence>
<dbReference type="PANTHER" id="PTHR11564">
    <property type="entry name" value="SIGNAL RECOGNITION PARTICLE 54K PROTEIN SRP54"/>
    <property type="match status" value="1"/>
</dbReference>
<dbReference type="Pfam" id="PF02881">
    <property type="entry name" value="SRP54_N"/>
    <property type="match status" value="1"/>
</dbReference>
<evidence type="ECO:0000256" key="3">
    <source>
        <dbReference type="ARBA" id="ARBA00022490"/>
    </source>
</evidence>
<dbReference type="SMART" id="SM00963">
    <property type="entry name" value="SRP54_N"/>
    <property type="match status" value="1"/>
</dbReference>
<dbReference type="GO" id="GO:0006614">
    <property type="term" value="P:SRP-dependent cotranslational protein targeting to membrane"/>
    <property type="evidence" value="ECO:0007669"/>
    <property type="project" value="InterPro"/>
</dbReference>
<dbReference type="AlphaFoldDB" id="A0A382KU92"/>
<dbReference type="Gene3D" id="1.10.260.30">
    <property type="entry name" value="Signal recognition particle, SRP54 subunit, M-domain"/>
    <property type="match status" value="1"/>
</dbReference>
<dbReference type="InterPro" id="IPR013822">
    <property type="entry name" value="Signal_recog_particl_SRP54_hlx"/>
</dbReference>
<gene>
    <name evidence="12" type="ORF">METZ01_LOCUS279989</name>
</gene>
<feature type="non-terminal residue" evidence="12">
    <location>
        <position position="406"/>
    </location>
</feature>
<dbReference type="InterPro" id="IPR036225">
    <property type="entry name" value="SRP/SRP_N"/>
</dbReference>
<dbReference type="Gene3D" id="1.20.120.140">
    <property type="entry name" value="Signal recognition particle SRP54, nucleotide-binding domain"/>
    <property type="match status" value="1"/>
</dbReference>
<dbReference type="GO" id="GO:0003924">
    <property type="term" value="F:GTPase activity"/>
    <property type="evidence" value="ECO:0007669"/>
    <property type="project" value="InterPro"/>
</dbReference>
<dbReference type="InterPro" id="IPR004125">
    <property type="entry name" value="Signal_recog_particle_SRP54_M"/>
</dbReference>
<dbReference type="EMBL" id="UINC01082405">
    <property type="protein sequence ID" value="SVC27135.1"/>
    <property type="molecule type" value="Genomic_DNA"/>
</dbReference>
<dbReference type="PANTHER" id="PTHR11564:SF5">
    <property type="entry name" value="SIGNAL RECOGNITION PARTICLE SUBUNIT SRP54"/>
    <property type="match status" value="1"/>
</dbReference>
<evidence type="ECO:0000256" key="10">
    <source>
        <dbReference type="ARBA" id="ARBA00035672"/>
    </source>
</evidence>
<reference evidence="12" key="1">
    <citation type="submission" date="2018-05" db="EMBL/GenBank/DDBJ databases">
        <authorList>
            <person name="Lanie J.A."/>
            <person name="Ng W.-L."/>
            <person name="Kazmierczak K.M."/>
            <person name="Andrzejewski T.M."/>
            <person name="Davidsen T.M."/>
            <person name="Wayne K.J."/>
            <person name="Tettelin H."/>
            <person name="Glass J.I."/>
            <person name="Rusch D."/>
            <person name="Podicherti R."/>
            <person name="Tsui H.-C.T."/>
            <person name="Winkler M.E."/>
        </authorList>
    </citation>
    <scope>NUCLEOTIDE SEQUENCE</scope>
</reference>
<dbReference type="NCBIfam" id="TIGR00959">
    <property type="entry name" value="ffh"/>
    <property type="match status" value="1"/>
</dbReference>
<accession>A0A382KU92</accession>
<comment type="similarity">
    <text evidence="2">Belongs to the GTP-binding SRP family. SRP54 subfamily.</text>
</comment>
<comment type="subcellular location">
    <subcellularLocation>
        <location evidence="1">Cytoplasm</location>
    </subcellularLocation>
</comment>
<dbReference type="InterPro" id="IPR027417">
    <property type="entry name" value="P-loop_NTPase"/>
</dbReference>
<evidence type="ECO:0000256" key="8">
    <source>
        <dbReference type="ARBA" id="ARBA00023135"/>
    </source>
</evidence>
<feature type="domain" description="SRP54-type proteins GTP-binding" evidence="11">
    <location>
        <begin position="266"/>
        <end position="279"/>
    </location>
</feature>
<dbReference type="GO" id="GO:0008312">
    <property type="term" value="F:7S RNA binding"/>
    <property type="evidence" value="ECO:0007669"/>
    <property type="project" value="InterPro"/>
</dbReference>
<evidence type="ECO:0000259" key="11">
    <source>
        <dbReference type="PROSITE" id="PS00300"/>
    </source>
</evidence>
<keyword evidence="3" id="KW-0963">Cytoplasm</keyword>
<evidence type="ECO:0000256" key="6">
    <source>
        <dbReference type="ARBA" id="ARBA00022884"/>
    </source>
</evidence>
<dbReference type="Pfam" id="PF02978">
    <property type="entry name" value="SRP_SPB"/>
    <property type="match status" value="1"/>
</dbReference>
<evidence type="ECO:0000313" key="12">
    <source>
        <dbReference type="EMBL" id="SVC27135.1"/>
    </source>
</evidence>
<dbReference type="InterPro" id="IPR036891">
    <property type="entry name" value="Signal_recog_part_SRP54_M_sf"/>
</dbReference>
<dbReference type="PROSITE" id="PS00300">
    <property type="entry name" value="SRP54"/>
    <property type="match status" value="1"/>
</dbReference>
<organism evidence="12">
    <name type="scientific">marine metagenome</name>
    <dbReference type="NCBI Taxonomy" id="408172"/>
    <lineage>
        <taxon>unclassified sequences</taxon>
        <taxon>metagenomes</taxon>
        <taxon>ecological metagenomes</taxon>
    </lineage>
</organism>
<evidence type="ECO:0000256" key="9">
    <source>
        <dbReference type="ARBA" id="ARBA00023274"/>
    </source>
</evidence>
<evidence type="ECO:0000256" key="5">
    <source>
        <dbReference type="ARBA" id="ARBA00022801"/>
    </source>
</evidence>
<keyword evidence="9" id="KW-0687">Ribonucleoprotein</keyword>
<dbReference type="Pfam" id="PF00448">
    <property type="entry name" value="SRP54"/>
    <property type="match status" value="1"/>
</dbReference>